<sequence length="184" mass="20553">MLHLTAIVKTRKITCPNGEGSSPDGLPCPKQNETHFKTEHLCALWTKIRVLLHHFECPWDGNLFSNDDHCTALIQPNPAGPNPVTPEMWLVWKHAEPALFGGMAMTSKGTLVFEQTGGALLFADQDTLDTGRLLLCDIGSNGKLTASARVWPMFAERIYNFVYGKAWTASRLIFENDWLVDEEP</sequence>
<dbReference type="AlphaFoldDB" id="A0A194W4U1"/>
<accession>A0A194W4U1</accession>
<evidence type="ECO:0000313" key="2">
    <source>
        <dbReference type="Proteomes" id="UP000078559"/>
    </source>
</evidence>
<proteinExistence type="predicted"/>
<reference evidence="1" key="1">
    <citation type="submission" date="2014-12" db="EMBL/GenBank/DDBJ databases">
        <title>Genome Sequence of Valsa Canker Pathogens Uncovers a Specific Adaption of Colonization on Woody Bark.</title>
        <authorList>
            <person name="Yin Z."/>
            <person name="Liu H."/>
            <person name="Gao X."/>
            <person name="Li Z."/>
            <person name="Song N."/>
            <person name="Ke X."/>
            <person name="Dai Q."/>
            <person name="Wu Y."/>
            <person name="Sun Y."/>
            <person name="Xu J.-R."/>
            <person name="Kang Z.K."/>
            <person name="Wang L."/>
            <person name="Huang L."/>
        </authorList>
    </citation>
    <scope>NUCLEOTIDE SEQUENCE [LARGE SCALE GENOMIC DNA]</scope>
    <source>
        <strain evidence="1">03-8</strain>
    </source>
</reference>
<protein>
    <submittedName>
        <fullName evidence="1">Uncharacterized protein</fullName>
    </submittedName>
</protein>
<keyword evidence="2" id="KW-1185">Reference proteome</keyword>
<gene>
    <name evidence="1" type="ORF">VM1G_07409</name>
</gene>
<name>A0A194W4U1_CYTMA</name>
<dbReference type="Proteomes" id="UP000078559">
    <property type="component" value="Chromosome 7"/>
</dbReference>
<organism evidence="1 2">
    <name type="scientific">Cytospora mali</name>
    <name type="common">Apple Valsa canker fungus</name>
    <name type="synonym">Valsa mali</name>
    <dbReference type="NCBI Taxonomy" id="578113"/>
    <lineage>
        <taxon>Eukaryota</taxon>
        <taxon>Fungi</taxon>
        <taxon>Dikarya</taxon>
        <taxon>Ascomycota</taxon>
        <taxon>Pezizomycotina</taxon>
        <taxon>Sordariomycetes</taxon>
        <taxon>Sordariomycetidae</taxon>
        <taxon>Diaporthales</taxon>
        <taxon>Cytosporaceae</taxon>
        <taxon>Cytospora</taxon>
    </lineage>
</organism>
<evidence type="ECO:0000313" key="1">
    <source>
        <dbReference type="EMBL" id="KUI71277.1"/>
    </source>
</evidence>
<dbReference type="EMBL" id="CM003104">
    <property type="protein sequence ID" value="KUI71277.1"/>
    <property type="molecule type" value="Genomic_DNA"/>
</dbReference>
<dbReference type="OrthoDB" id="5396831at2759"/>